<dbReference type="SUPFAM" id="SSF53098">
    <property type="entry name" value="Ribonuclease H-like"/>
    <property type="match status" value="1"/>
</dbReference>
<organism evidence="6 7">
    <name type="scientific">Heracleum sosnowskyi</name>
    <dbReference type="NCBI Taxonomy" id="360622"/>
    <lineage>
        <taxon>Eukaryota</taxon>
        <taxon>Viridiplantae</taxon>
        <taxon>Streptophyta</taxon>
        <taxon>Embryophyta</taxon>
        <taxon>Tracheophyta</taxon>
        <taxon>Spermatophyta</taxon>
        <taxon>Magnoliopsida</taxon>
        <taxon>eudicotyledons</taxon>
        <taxon>Gunneridae</taxon>
        <taxon>Pentapetalae</taxon>
        <taxon>asterids</taxon>
        <taxon>campanulids</taxon>
        <taxon>Apiales</taxon>
        <taxon>Apiaceae</taxon>
        <taxon>Apioideae</taxon>
        <taxon>apioid superclade</taxon>
        <taxon>Tordylieae</taxon>
        <taxon>Tordyliinae</taxon>
        <taxon>Heracleum</taxon>
    </lineage>
</organism>
<reference evidence="6" key="1">
    <citation type="submission" date="2023-02" db="EMBL/GenBank/DDBJ databases">
        <title>Genome of toxic invasive species Heracleum sosnowskyi carries increased number of genes despite the absence of recent whole-genome duplications.</title>
        <authorList>
            <person name="Schelkunov M."/>
            <person name="Shtratnikova V."/>
            <person name="Makarenko M."/>
            <person name="Klepikova A."/>
            <person name="Omelchenko D."/>
            <person name="Novikova G."/>
            <person name="Obukhova E."/>
            <person name="Bogdanov V."/>
            <person name="Penin A."/>
            <person name="Logacheva M."/>
        </authorList>
    </citation>
    <scope>NUCLEOTIDE SEQUENCE</scope>
    <source>
        <strain evidence="6">Hsosn_3</strain>
        <tissue evidence="6">Leaf</tissue>
    </source>
</reference>
<keyword evidence="7" id="KW-1185">Reference proteome</keyword>
<keyword evidence="4" id="KW-0862">Zinc</keyword>
<dbReference type="GO" id="GO:0005634">
    <property type="term" value="C:nucleus"/>
    <property type="evidence" value="ECO:0007669"/>
    <property type="project" value="UniProtKB-SubCell"/>
</dbReference>
<keyword evidence="3" id="KW-0863">Zinc-finger</keyword>
<gene>
    <name evidence="6" type="ORF">POM88_049421</name>
</gene>
<dbReference type="GO" id="GO:0008270">
    <property type="term" value="F:zinc ion binding"/>
    <property type="evidence" value="ECO:0007669"/>
    <property type="project" value="UniProtKB-KW"/>
</dbReference>
<sequence>MSLFFKFTGNASGLASSNSVGMVSIKYDANKSDQDCTILLQGQENDLDGKQKEQRAKKRKVLTSIVWEHFDRIKTETKEGTQIIDAIFPYPHHGVNLSEWLKDRYIGLYAQRDEKFTTALSQTKLNTKRRIPLDVDTRWNSTYEMLVASLELCPAIERLKELDSEYKYLPSEIEWENGKKVCKSEKNSEDGSSMMCDLSYSDWDLDF</sequence>
<dbReference type="InterPro" id="IPR052035">
    <property type="entry name" value="ZnF_BED_domain_contain"/>
</dbReference>
<keyword evidence="2" id="KW-0479">Metal-binding</keyword>
<keyword evidence="5" id="KW-0539">Nucleus</keyword>
<accession>A0AAD8GVJ2</accession>
<evidence type="ECO:0000256" key="5">
    <source>
        <dbReference type="ARBA" id="ARBA00023242"/>
    </source>
</evidence>
<evidence type="ECO:0000256" key="2">
    <source>
        <dbReference type="ARBA" id="ARBA00022723"/>
    </source>
</evidence>
<reference evidence="6" key="2">
    <citation type="submission" date="2023-05" db="EMBL/GenBank/DDBJ databases">
        <authorList>
            <person name="Schelkunov M.I."/>
        </authorList>
    </citation>
    <scope>NUCLEOTIDE SEQUENCE</scope>
    <source>
        <strain evidence="6">Hsosn_3</strain>
        <tissue evidence="6">Leaf</tissue>
    </source>
</reference>
<evidence type="ECO:0000256" key="4">
    <source>
        <dbReference type="ARBA" id="ARBA00022833"/>
    </source>
</evidence>
<dbReference type="PANTHER" id="PTHR46481">
    <property type="entry name" value="ZINC FINGER BED DOMAIN-CONTAINING PROTEIN 4"/>
    <property type="match status" value="1"/>
</dbReference>
<comment type="subcellular location">
    <subcellularLocation>
        <location evidence="1">Nucleus</location>
    </subcellularLocation>
</comment>
<name>A0AAD8GVJ2_9APIA</name>
<dbReference type="Proteomes" id="UP001237642">
    <property type="component" value="Unassembled WGS sequence"/>
</dbReference>
<evidence type="ECO:0000256" key="1">
    <source>
        <dbReference type="ARBA" id="ARBA00004123"/>
    </source>
</evidence>
<dbReference type="EMBL" id="JAUIZM010000011">
    <property type="protein sequence ID" value="KAK1356165.1"/>
    <property type="molecule type" value="Genomic_DNA"/>
</dbReference>
<comment type="caution">
    <text evidence="6">The sequence shown here is derived from an EMBL/GenBank/DDBJ whole genome shotgun (WGS) entry which is preliminary data.</text>
</comment>
<dbReference type="InterPro" id="IPR012337">
    <property type="entry name" value="RNaseH-like_sf"/>
</dbReference>
<dbReference type="AlphaFoldDB" id="A0AAD8GVJ2"/>
<evidence type="ECO:0000313" key="6">
    <source>
        <dbReference type="EMBL" id="KAK1356165.1"/>
    </source>
</evidence>
<evidence type="ECO:0000256" key="3">
    <source>
        <dbReference type="ARBA" id="ARBA00022771"/>
    </source>
</evidence>
<proteinExistence type="predicted"/>
<evidence type="ECO:0000313" key="7">
    <source>
        <dbReference type="Proteomes" id="UP001237642"/>
    </source>
</evidence>
<dbReference type="PANTHER" id="PTHR46481:SF10">
    <property type="entry name" value="ZINC FINGER BED DOMAIN-CONTAINING PROTEIN 39"/>
    <property type="match status" value="1"/>
</dbReference>
<protein>
    <submittedName>
        <fullName evidence="6">Uncharacterized protein</fullName>
    </submittedName>
</protein>